<dbReference type="RefSeq" id="WP_125876767.1">
    <property type="nucleotide sequence ID" value="NZ_RHQL01000002.1"/>
</dbReference>
<name>A0A427EB54_9GAMM</name>
<dbReference type="GO" id="GO:0016787">
    <property type="term" value="F:hydrolase activity"/>
    <property type="evidence" value="ECO:0007669"/>
    <property type="project" value="UniProtKB-KW"/>
</dbReference>
<dbReference type="EMBL" id="RHQL01000002">
    <property type="protein sequence ID" value="RRV13444.1"/>
    <property type="molecule type" value="Genomic_DNA"/>
</dbReference>
<dbReference type="InterPro" id="IPR052897">
    <property type="entry name" value="Sec-Metab_Biosynth_Hydrolase"/>
</dbReference>
<comment type="caution">
    <text evidence="2">The sequence shown here is derived from an EMBL/GenBank/DDBJ whole genome shotgun (WGS) entry which is preliminary data.</text>
</comment>
<dbReference type="Gene3D" id="3.40.50.1820">
    <property type="entry name" value="alpha/beta hydrolase"/>
    <property type="match status" value="1"/>
</dbReference>
<gene>
    <name evidence="2" type="ORF">EGJ28_07490</name>
</gene>
<dbReference type="AlphaFoldDB" id="A0A427EB54"/>
<dbReference type="Proteomes" id="UP000276506">
    <property type="component" value="Unassembled WGS sequence"/>
</dbReference>
<evidence type="ECO:0000313" key="3">
    <source>
        <dbReference type="Proteomes" id="UP000276506"/>
    </source>
</evidence>
<protein>
    <submittedName>
        <fullName evidence="2">Alpha/beta hydrolase</fullName>
    </submittedName>
</protein>
<accession>A0A427EB54</accession>
<dbReference type="InterPro" id="IPR029058">
    <property type="entry name" value="AB_hydrolase_fold"/>
</dbReference>
<sequence>MADLILLHGGEHGSWCWGPLLDELCRDKSGFDRLITLDMPGCGRKRGRDLSRLTLSSIVGELNDDLRDAQVARGILLGHSIAGILLPMMAVEDPTLYSRLIYLATALPDEGQSIMEMLGTSLHGEDPDHVGWPIDLASSTPEELSLAMFGQDLSEAQLAWLLGEVAQDSTPPAVAMEPATRAGYAGLLPATYILTQRDNILPPPWQRRFAERAGCDDIIEIDTPHEPFISHPALLANILKRIG</sequence>
<evidence type="ECO:0000313" key="2">
    <source>
        <dbReference type="EMBL" id="RRV13444.1"/>
    </source>
</evidence>
<dbReference type="SUPFAM" id="SSF53474">
    <property type="entry name" value="alpha/beta-Hydrolases"/>
    <property type="match status" value="1"/>
</dbReference>
<evidence type="ECO:0000259" key="1">
    <source>
        <dbReference type="Pfam" id="PF12697"/>
    </source>
</evidence>
<reference evidence="2 3" key="1">
    <citation type="submission" date="2018-10" db="EMBL/GenBank/DDBJ databases">
        <title>Transmission dynamics of multidrug resistant bacteria on intensive care unit surfaces.</title>
        <authorList>
            <person name="D'Souza A.W."/>
            <person name="Potter R.F."/>
            <person name="Wallace M."/>
            <person name="Shupe A."/>
            <person name="Patel S."/>
            <person name="Sun S."/>
            <person name="Gul D."/>
            <person name="Kwon J.H."/>
            <person name="Andleeb S."/>
            <person name="Burnham C.-A.D."/>
            <person name="Dantas G."/>
        </authorList>
    </citation>
    <scope>NUCLEOTIDE SEQUENCE [LARGE SCALE GENOMIC DNA]</scope>
    <source>
        <strain evidence="2 3">PX_177</strain>
    </source>
</reference>
<keyword evidence="2" id="KW-0378">Hydrolase</keyword>
<organism evidence="2 3">
    <name type="scientific">Stutzerimonas xanthomarina</name>
    <dbReference type="NCBI Taxonomy" id="271420"/>
    <lineage>
        <taxon>Bacteria</taxon>
        <taxon>Pseudomonadati</taxon>
        <taxon>Pseudomonadota</taxon>
        <taxon>Gammaproteobacteria</taxon>
        <taxon>Pseudomonadales</taxon>
        <taxon>Pseudomonadaceae</taxon>
        <taxon>Stutzerimonas</taxon>
    </lineage>
</organism>
<dbReference type="PANTHER" id="PTHR37017">
    <property type="entry name" value="AB HYDROLASE-1 DOMAIN-CONTAINING PROTEIN-RELATED"/>
    <property type="match status" value="1"/>
</dbReference>
<dbReference type="InterPro" id="IPR000073">
    <property type="entry name" value="AB_hydrolase_1"/>
</dbReference>
<feature type="domain" description="AB hydrolase-1" evidence="1">
    <location>
        <begin position="4"/>
        <end position="237"/>
    </location>
</feature>
<dbReference type="PANTHER" id="PTHR37017:SF11">
    <property type="entry name" value="ESTERASE_LIPASE_THIOESTERASE DOMAIN-CONTAINING PROTEIN"/>
    <property type="match status" value="1"/>
</dbReference>
<dbReference type="Pfam" id="PF12697">
    <property type="entry name" value="Abhydrolase_6"/>
    <property type="match status" value="1"/>
</dbReference>
<proteinExistence type="predicted"/>